<dbReference type="PANTHER" id="PTHR43143:SF1">
    <property type="entry name" value="SERINE_THREONINE-PROTEIN PHOSPHATASE CPPED1"/>
    <property type="match status" value="1"/>
</dbReference>
<dbReference type="InterPro" id="IPR004843">
    <property type="entry name" value="Calcineurin-like_PHP"/>
</dbReference>
<keyword evidence="3" id="KW-1185">Reference proteome</keyword>
<sequence>MSDNRHFHRTFSLLIVLTAMFLNGCCYQQVSCDTPPANESIYFVQITDTHLGVDDPGDLEDHYGATEMIIGDVKELPVDVDFVAVTGDIMHEKTGDADAEEKTLAMFAKLEPPVHFLPGNHDILYGPDSEELLDKYESAFGRADYGFENGGVWFIMFNSELLAEGTAEVIDKQIGVLKRLIRASKGKRTVIFIHSSPAADLYGGKFHYGWPKEAAEKFTAAINSPQANVIAVIGGHFHREEKHYFGDVPVYLTGAVANFWGRQSVFKLFHIDPKGRITYRLRYLGRGN</sequence>
<dbReference type="EMBL" id="CP019646">
    <property type="protein sequence ID" value="AQQ71530.1"/>
    <property type="molecule type" value="Genomic_DNA"/>
</dbReference>
<name>A0A1Q2MFT6_9BACT</name>
<dbReference type="Proteomes" id="UP000188181">
    <property type="component" value="Chromosome"/>
</dbReference>
<proteinExistence type="predicted"/>
<dbReference type="RefSeq" id="WP_146683695.1">
    <property type="nucleotide sequence ID" value="NZ_CP019646.1"/>
</dbReference>
<organism evidence="2 3">
    <name type="scientific">Limihaloglobus sulfuriphilus</name>
    <dbReference type="NCBI Taxonomy" id="1851148"/>
    <lineage>
        <taxon>Bacteria</taxon>
        <taxon>Pseudomonadati</taxon>
        <taxon>Planctomycetota</taxon>
        <taxon>Phycisphaerae</taxon>
        <taxon>Sedimentisphaerales</taxon>
        <taxon>Sedimentisphaeraceae</taxon>
        <taxon>Limihaloglobus</taxon>
    </lineage>
</organism>
<dbReference type="KEGG" id="pbas:SMSP2_01904"/>
<feature type="domain" description="Calcineurin-like phosphoesterase" evidence="1">
    <location>
        <begin position="43"/>
        <end position="239"/>
    </location>
</feature>
<evidence type="ECO:0000259" key="1">
    <source>
        <dbReference type="Pfam" id="PF00149"/>
    </source>
</evidence>
<dbReference type="Gene3D" id="3.60.21.10">
    <property type="match status" value="1"/>
</dbReference>
<dbReference type="OrthoDB" id="211986at2"/>
<dbReference type="PANTHER" id="PTHR43143">
    <property type="entry name" value="METALLOPHOSPHOESTERASE, CALCINEURIN SUPERFAMILY"/>
    <property type="match status" value="1"/>
</dbReference>
<dbReference type="InterPro" id="IPR029052">
    <property type="entry name" value="Metallo-depent_PP-like"/>
</dbReference>
<dbReference type="EC" id="3.1.4.17" evidence="2"/>
<keyword evidence="2" id="KW-0378">Hydrolase</keyword>
<dbReference type="GO" id="GO:0004114">
    <property type="term" value="F:3',5'-cyclic-nucleotide phosphodiesterase activity"/>
    <property type="evidence" value="ECO:0007669"/>
    <property type="project" value="UniProtKB-EC"/>
</dbReference>
<evidence type="ECO:0000313" key="2">
    <source>
        <dbReference type="EMBL" id="AQQ71530.1"/>
    </source>
</evidence>
<dbReference type="STRING" id="1851148.SMSP2_01904"/>
<gene>
    <name evidence="2" type="primary">cpdA</name>
    <name evidence="2" type="ORF">SMSP2_01904</name>
</gene>
<reference evidence="3" key="1">
    <citation type="submission" date="2017-02" db="EMBL/GenBank/DDBJ databases">
        <title>Comparative genomics and description of representatives of a novel lineage of planctomycetes thriving in anoxic sediments.</title>
        <authorList>
            <person name="Spring S."/>
            <person name="Bunk B."/>
            <person name="Sproer C."/>
        </authorList>
    </citation>
    <scope>NUCLEOTIDE SEQUENCE [LARGE SCALE GENOMIC DNA]</scope>
    <source>
        <strain evidence="3">SM-Chi-D1</strain>
    </source>
</reference>
<dbReference type="AlphaFoldDB" id="A0A1Q2MFT6"/>
<protein>
    <submittedName>
        <fullName evidence="2">3',5'-cyclic adenosine monophosphate phosphodiesterase CpdA</fullName>
        <ecNumber evidence="2">3.1.4.17</ecNumber>
    </submittedName>
</protein>
<dbReference type="Pfam" id="PF00149">
    <property type="entry name" value="Metallophos"/>
    <property type="match status" value="1"/>
</dbReference>
<dbReference type="InterPro" id="IPR051918">
    <property type="entry name" value="STPP_CPPED1"/>
</dbReference>
<dbReference type="SUPFAM" id="SSF56300">
    <property type="entry name" value="Metallo-dependent phosphatases"/>
    <property type="match status" value="1"/>
</dbReference>
<accession>A0A1Q2MFT6</accession>
<evidence type="ECO:0000313" key="3">
    <source>
        <dbReference type="Proteomes" id="UP000188181"/>
    </source>
</evidence>